<keyword evidence="1" id="KW-0812">Transmembrane</keyword>
<feature type="transmembrane region" description="Helical" evidence="1">
    <location>
        <begin position="48"/>
        <end position="68"/>
    </location>
</feature>
<name>A0A859FAW7_9BACI</name>
<dbReference type="EMBL" id="CP041372">
    <property type="protein sequence ID" value="QKS70137.1"/>
    <property type="molecule type" value="Genomic_DNA"/>
</dbReference>
<accession>A0A859FAW7</accession>
<feature type="domain" description="Putative zinc-ribbon" evidence="2">
    <location>
        <begin position="4"/>
        <end position="27"/>
    </location>
</feature>
<organism evidence="3 4">
    <name type="scientific">Paenalkalicoccus suaedae</name>
    <dbReference type="NCBI Taxonomy" id="2592382"/>
    <lineage>
        <taxon>Bacteria</taxon>
        <taxon>Bacillati</taxon>
        <taxon>Bacillota</taxon>
        <taxon>Bacilli</taxon>
        <taxon>Bacillales</taxon>
        <taxon>Bacillaceae</taxon>
        <taxon>Paenalkalicoccus</taxon>
    </lineage>
</organism>
<gene>
    <name evidence="3" type="ORF">FLK61_25540</name>
</gene>
<dbReference type="KEGG" id="psua:FLK61_25540"/>
<keyword evidence="1" id="KW-0472">Membrane</keyword>
<dbReference type="Proteomes" id="UP000318138">
    <property type="component" value="Chromosome"/>
</dbReference>
<dbReference type="InterPro" id="IPR059113">
    <property type="entry name" value="Znf_ribbon"/>
</dbReference>
<proteinExistence type="predicted"/>
<dbReference type="AlphaFoldDB" id="A0A859FAW7"/>
<evidence type="ECO:0000313" key="4">
    <source>
        <dbReference type="Proteomes" id="UP000318138"/>
    </source>
</evidence>
<dbReference type="Pfam" id="PF13248">
    <property type="entry name" value="Zn_ribbon_3"/>
    <property type="match status" value="1"/>
</dbReference>
<evidence type="ECO:0000259" key="2">
    <source>
        <dbReference type="Pfam" id="PF13248"/>
    </source>
</evidence>
<protein>
    <submittedName>
        <fullName evidence="3">Zinc ribbon domain-containing protein</fullName>
    </submittedName>
</protein>
<dbReference type="RefSeq" id="WP_176008180.1">
    <property type="nucleotide sequence ID" value="NZ_CP041372.2"/>
</dbReference>
<evidence type="ECO:0000313" key="3">
    <source>
        <dbReference type="EMBL" id="QKS70137.1"/>
    </source>
</evidence>
<sequence length="69" mass="7442">MALISCPECDRSISDHAKACPHCGYPLRESRTPHPSVIYQEAPKERKGMGCCGCFVLLAIGIAVAIIIL</sequence>
<keyword evidence="4" id="KW-1185">Reference proteome</keyword>
<keyword evidence="1" id="KW-1133">Transmembrane helix</keyword>
<evidence type="ECO:0000256" key="1">
    <source>
        <dbReference type="SAM" id="Phobius"/>
    </source>
</evidence>
<reference evidence="4" key="1">
    <citation type="submission" date="2019-07" db="EMBL/GenBank/DDBJ databases">
        <title>Bacillus alkalisoli sp. nov. isolated from saline soil.</title>
        <authorList>
            <person name="Sun J.-Q."/>
            <person name="Xu L."/>
        </authorList>
    </citation>
    <scope>NUCLEOTIDE SEQUENCE [LARGE SCALE GENOMIC DNA]</scope>
    <source>
        <strain evidence="4">M4U3P1</strain>
    </source>
</reference>